<organism evidence="1 2">
    <name type="scientific">Capnocytophaga ochracea F0287</name>
    <dbReference type="NCBI Taxonomy" id="873517"/>
    <lineage>
        <taxon>Bacteria</taxon>
        <taxon>Pseudomonadati</taxon>
        <taxon>Bacteroidota</taxon>
        <taxon>Flavobacteriia</taxon>
        <taxon>Flavobacteriales</taxon>
        <taxon>Flavobacteriaceae</taxon>
        <taxon>Capnocytophaga</taxon>
    </lineage>
</organism>
<evidence type="ECO:0000313" key="1">
    <source>
        <dbReference type="EMBL" id="EFS98627.1"/>
    </source>
</evidence>
<name>E4MP24_CAPOC</name>
<dbReference type="eggNOG" id="ENOG5033DZJ">
    <property type="taxonomic scope" value="Bacteria"/>
</dbReference>
<dbReference type="AlphaFoldDB" id="E4MP24"/>
<dbReference type="HOGENOM" id="CLU_146735_0_0_10"/>
<sequence length="117" mass="13940">MQSYELFIIFAKNKWVMYVYNLTVVISDEVFTQWQEWLQNVYLPTINTNKAIERVRVFKVLNVPEKHYAIHHETTSPAQLLHFIEHTIPKLLQQSAETFGEKVLFWGTQLKEVKSEE</sequence>
<protein>
    <recommendedName>
        <fullName evidence="3">DUF4286 domain-containing protein</fullName>
    </recommendedName>
</protein>
<gene>
    <name evidence="1" type="ORF">HMPREF1977_0134</name>
</gene>
<proteinExistence type="predicted"/>
<dbReference type="InterPro" id="IPR025563">
    <property type="entry name" value="DUF4286"/>
</dbReference>
<accession>E4MP24</accession>
<reference evidence="1 2" key="1">
    <citation type="submission" date="2010-10" db="EMBL/GenBank/DDBJ databases">
        <authorList>
            <person name="Muzny D."/>
            <person name="Qin X."/>
            <person name="Deng J."/>
            <person name="Jiang H."/>
            <person name="Liu Y."/>
            <person name="Qu J."/>
            <person name="Song X.-Z."/>
            <person name="Zhang L."/>
            <person name="Thornton R."/>
            <person name="Coyle M."/>
            <person name="Francisco L."/>
            <person name="Jackson L."/>
            <person name="Javaid M."/>
            <person name="Korchina V."/>
            <person name="Kovar C."/>
            <person name="Mata R."/>
            <person name="Mathew T."/>
            <person name="Ngo R."/>
            <person name="Nguyen L."/>
            <person name="Nguyen N."/>
            <person name="Okwuonu G."/>
            <person name="Ongeri F."/>
            <person name="Pham C."/>
            <person name="Simmons D."/>
            <person name="Wilczek-Boney K."/>
            <person name="Hale W."/>
            <person name="Jakkamsetti A."/>
            <person name="Pham P."/>
            <person name="Ruth R."/>
            <person name="San Lucas F."/>
            <person name="Warren J."/>
            <person name="Zhang J."/>
            <person name="Zhao Z."/>
            <person name="Zhou C."/>
            <person name="Zhu D."/>
            <person name="Lee S."/>
            <person name="Bess C."/>
            <person name="Blankenburg K."/>
            <person name="Forbes L."/>
            <person name="Fu Q."/>
            <person name="Gubbala S."/>
            <person name="Hirani K."/>
            <person name="Jayaseelan J.C."/>
            <person name="Lara F."/>
            <person name="Munidasa M."/>
            <person name="Palculict T."/>
            <person name="Patil S."/>
            <person name="Pu L.-L."/>
            <person name="Saada N."/>
            <person name="Tang L."/>
            <person name="Weissenberger G."/>
            <person name="Zhu Y."/>
            <person name="Hemphill L."/>
            <person name="Shang Y."/>
            <person name="Youmans B."/>
            <person name="Ayvaz T."/>
            <person name="Ross M."/>
            <person name="Santibanez J."/>
            <person name="Aqrawi P."/>
            <person name="Gross S."/>
            <person name="Joshi V."/>
            <person name="Fowler G."/>
            <person name="Nazareth L."/>
            <person name="Reid J."/>
            <person name="Worley K."/>
            <person name="Petrosino J."/>
            <person name="Highlander S."/>
            <person name="Gibbs R."/>
        </authorList>
    </citation>
    <scope>NUCLEOTIDE SEQUENCE [LARGE SCALE GENOMIC DNA]</scope>
    <source>
        <strain evidence="1 2">F0287</strain>
    </source>
</reference>
<dbReference type="Pfam" id="PF14114">
    <property type="entry name" value="DUF4286"/>
    <property type="match status" value="1"/>
</dbReference>
<evidence type="ECO:0000313" key="2">
    <source>
        <dbReference type="Proteomes" id="UP000005391"/>
    </source>
</evidence>
<dbReference type="EMBL" id="AEOH01000003">
    <property type="protein sequence ID" value="EFS98627.1"/>
    <property type="molecule type" value="Genomic_DNA"/>
</dbReference>
<evidence type="ECO:0008006" key="3">
    <source>
        <dbReference type="Google" id="ProtNLM"/>
    </source>
</evidence>
<comment type="caution">
    <text evidence="1">The sequence shown here is derived from an EMBL/GenBank/DDBJ whole genome shotgun (WGS) entry which is preliminary data.</text>
</comment>
<dbReference type="Proteomes" id="UP000005391">
    <property type="component" value="Unassembled WGS sequence"/>
</dbReference>